<keyword evidence="1 12" id="KW-0413">Isomerase</keyword>
<evidence type="ECO:0000256" key="7">
    <source>
        <dbReference type="ARBA" id="ARBA00042589"/>
    </source>
</evidence>
<dbReference type="PANTHER" id="PTHR47683:SF4">
    <property type="entry name" value="PSEUDOURIDINE SYNTHASE"/>
    <property type="match status" value="1"/>
</dbReference>
<dbReference type="PANTHER" id="PTHR47683">
    <property type="entry name" value="PSEUDOURIDINE SYNTHASE FAMILY PROTEIN-RELATED"/>
    <property type="match status" value="1"/>
</dbReference>
<reference evidence="12 13" key="1">
    <citation type="submission" date="2024-04" db="EMBL/GenBank/DDBJ databases">
        <title>Novel species of the genus Ideonella isolated from streams.</title>
        <authorList>
            <person name="Lu H."/>
        </authorList>
    </citation>
    <scope>NUCLEOTIDE SEQUENCE [LARGE SCALE GENOMIC DNA]</scope>
    <source>
        <strain evidence="12 13">LYT19W</strain>
    </source>
</reference>
<evidence type="ECO:0000256" key="6">
    <source>
        <dbReference type="ARBA" id="ARBA00041336"/>
    </source>
</evidence>
<evidence type="ECO:0000256" key="1">
    <source>
        <dbReference type="ARBA" id="ARBA00023235"/>
    </source>
</evidence>
<dbReference type="EMBL" id="JBBUTI010000012">
    <property type="protein sequence ID" value="MEK8047954.1"/>
    <property type="molecule type" value="Genomic_DNA"/>
</dbReference>
<keyword evidence="13" id="KW-1185">Reference proteome</keyword>
<evidence type="ECO:0000256" key="2">
    <source>
        <dbReference type="ARBA" id="ARBA00036749"/>
    </source>
</evidence>
<dbReference type="SUPFAM" id="SSF55120">
    <property type="entry name" value="Pseudouridine synthase"/>
    <property type="match status" value="1"/>
</dbReference>
<dbReference type="Proteomes" id="UP001379945">
    <property type="component" value="Unassembled WGS sequence"/>
</dbReference>
<gene>
    <name evidence="12" type="ORF">AACH00_16465</name>
</gene>
<evidence type="ECO:0000259" key="11">
    <source>
        <dbReference type="Pfam" id="PF00849"/>
    </source>
</evidence>
<accession>A0ABU9C7U2</accession>
<dbReference type="NCBIfam" id="TIGR00093">
    <property type="entry name" value="pseudouridine synthase"/>
    <property type="match status" value="1"/>
</dbReference>
<proteinExistence type="predicted"/>
<dbReference type="SUPFAM" id="SSF55174">
    <property type="entry name" value="Alpha-L RNA-binding motif"/>
    <property type="match status" value="1"/>
</dbReference>
<dbReference type="InterPro" id="IPR020094">
    <property type="entry name" value="TruA/RsuA/RluB/E/F_N"/>
</dbReference>
<dbReference type="InterPro" id="IPR006145">
    <property type="entry name" value="PsdUridine_synth_RsuA/RluA"/>
</dbReference>
<dbReference type="InterPro" id="IPR020103">
    <property type="entry name" value="PsdUridine_synth_cat_dom_sf"/>
</dbReference>
<keyword evidence="10" id="KW-0694">RNA-binding</keyword>
<dbReference type="EC" id="5.4.99.19" evidence="4"/>
<evidence type="ECO:0000256" key="3">
    <source>
        <dbReference type="ARBA" id="ARBA00037590"/>
    </source>
</evidence>
<sequence>MKLSQILYSQGFGTRRVCAGMVYSDLVQHNGRVLEDPDEDLPTAGLVLTVEGKPWPFHEKALVLLNKPAGYECSQKPKHHPSVMTLLPAPLRNRGVQPIGRLDEDTTGLLLLTEDGSLIHKLTSPKHHVPKVYEVGCKHPIDDDQVARLLAGVVLEDDPVPVRAAACERVTEHHLRLTLTEGKYHQVKRMLAAVSNRVETLHRSEFGHLTIPADLAPGQWCWVNGWQPPA</sequence>
<dbReference type="Gene3D" id="3.30.70.1560">
    <property type="entry name" value="Alpha-L RNA-binding motif"/>
    <property type="match status" value="1"/>
</dbReference>
<dbReference type="GO" id="GO:0160136">
    <property type="term" value="F:16S rRNA pseudouridine(516) synthase activity"/>
    <property type="evidence" value="ECO:0007669"/>
    <property type="project" value="UniProtKB-EC"/>
</dbReference>
<organism evidence="12 13">
    <name type="scientific">Ideonella margarita</name>
    <dbReference type="NCBI Taxonomy" id="2984191"/>
    <lineage>
        <taxon>Bacteria</taxon>
        <taxon>Pseudomonadati</taxon>
        <taxon>Pseudomonadota</taxon>
        <taxon>Betaproteobacteria</taxon>
        <taxon>Burkholderiales</taxon>
        <taxon>Sphaerotilaceae</taxon>
        <taxon>Ideonella</taxon>
    </lineage>
</organism>
<name>A0ABU9C7U2_9BURK</name>
<comment type="caution">
    <text evidence="12">The sequence shown here is derived from an EMBL/GenBank/DDBJ whole genome shotgun (WGS) entry which is preliminary data.</text>
</comment>
<comment type="catalytic activity">
    <reaction evidence="2">
        <text>uridine(516) in 16S rRNA = pseudouridine(516) in 16S rRNA</text>
        <dbReference type="Rhea" id="RHEA:38867"/>
        <dbReference type="Rhea" id="RHEA-COMP:10089"/>
        <dbReference type="Rhea" id="RHEA-COMP:10090"/>
        <dbReference type="ChEBI" id="CHEBI:65314"/>
        <dbReference type="ChEBI" id="CHEBI:65315"/>
        <dbReference type="EC" id="5.4.99.19"/>
    </reaction>
</comment>
<evidence type="ECO:0000256" key="5">
    <source>
        <dbReference type="ARBA" id="ARBA00041097"/>
    </source>
</evidence>
<evidence type="ECO:0000313" key="13">
    <source>
        <dbReference type="Proteomes" id="UP001379945"/>
    </source>
</evidence>
<evidence type="ECO:0000256" key="9">
    <source>
        <dbReference type="ARBA" id="ARBA00043143"/>
    </source>
</evidence>
<evidence type="ECO:0000256" key="4">
    <source>
        <dbReference type="ARBA" id="ARBA00038915"/>
    </source>
</evidence>
<dbReference type="RefSeq" id="WP_341400268.1">
    <property type="nucleotide sequence ID" value="NZ_JBBUTI010000012.1"/>
</dbReference>
<dbReference type="PROSITE" id="PS50889">
    <property type="entry name" value="S4"/>
    <property type="match status" value="1"/>
</dbReference>
<dbReference type="Pfam" id="PF00849">
    <property type="entry name" value="PseudoU_synth_2"/>
    <property type="match status" value="1"/>
</dbReference>
<dbReference type="InterPro" id="IPR000748">
    <property type="entry name" value="PsdUridine_synth_RsuA/RluB/E/F"/>
</dbReference>
<dbReference type="CDD" id="cd02553">
    <property type="entry name" value="PseudoU_synth_RsuA"/>
    <property type="match status" value="1"/>
</dbReference>
<comment type="function">
    <text evidence="3">Responsible for synthesis of pseudouridine from uracil-516 in 16S ribosomal RNA.</text>
</comment>
<evidence type="ECO:0000256" key="8">
    <source>
        <dbReference type="ARBA" id="ARBA00042844"/>
    </source>
</evidence>
<dbReference type="InterPro" id="IPR042092">
    <property type="entry name" value="PsdUridine_s_RsuA/RluB/E/F_cat"/>
</dbReference>
<protein>
    <recommendedName>
        <fullName evidence="5">Ribosomal small subunit pseudouridine synthase A</fullName>
        <ecNumber evidence="4">5.4.99.19</ecNumber>
    </recommendedName>
    <alternativeName>
        <fullName evidence="7">16S pseudouridylate 516 synthase</fullName>
    </alternativeName>
    <alternativeName>
        <fullName evidence="6">16S rRNA pseudouridine(516) synthase</fullName>
    </alternativeName>
    <alternativeName>
        <fullName evidence="8">rRNA pseudouridylate synthase A</fullName>
    </alternativeName>
    <alternativeName>
        <fullName evidence="9">rRNA-uridine isomerase A</fullName>
    </alternativeName>
</protein>
<dbReference type="Gene3D" id="3.30.70.580">
    <property type="entry name" value="Pseudouridine synthase I, catalytic domain, N-terminal subdomain"/>
    <property type="match status" value="1"/>
</dbReference>
<evidence type="ECO:0000256" key="10">
    <source>
        <dbReference type="PROSITE-ProRule" id="PRU00182"/>
    </source>
</evidence>
<dbReference type="InterPro" id="IPR050343">
    <property type="entry name" value="RsuA_PseudoU_synthase"/>
</dbReference>
<feature type="domain" description="Pseudouridine synthase RsuA/RluA-like" evidence="11">
    <location>
        <begin position="62"/>
        <end position="193"/>
    </location>
</feature>
<evidence type="ECO:0000313" key="12">
    <source>
        <dbReference type="EMBL" id="MEK8047954.1"/>
    </source>
</evidence>